<dbReference type="PATRIC" id="fig|657314.3.peg.1998"/>
<dbReference type="AlphaFoldDB" id="D4LRU6"/>
<dbReference type="HOGENOM" id="CLU_1674524_0_0_9"/>
<organism evidence="1 2">
    <name type="scientific">Blautia obeum A2-162</name>
    <dbReference type="NCBI Taxonomy" id="657314"/>
    <lineage>
        <taxon>Bacteria</taxon>
        <taxon>Bacillati</taxon>
        <taxon>Bacillota</taxon>
        <taxon>Clostridia</taxon>
        <taxon>Lachnospirales</taxon>
        <taxon>Lachnospiraceae</taxon>
        <taxon>Blautia</taxon>
    </lineage>
</organism>
<reference evidence="1 2" key="1">
    <citation type="submission" date="2010-03" db="EMBL/GenBank/DDBJ databases">
        <title>The genome sequence of Ruminococcus obeum A2-162.</title>
        <authorList>
            <consortium name="metaHIT consortium -- http://www.metahit.eu/"/>
            <person name="Pajon A."/>
            <person name="Turner K."/>
            <person name="Parkhill J."/>
            <person name="Duncan S."/>
            <person name="Flint H."/>
        </authorList>
    </citation>
    <scope>NUCLEOTIDE SEQUENCE [LARGE SCALE GENOMIC DNA]</scope>
    <source>
        <strain evidence="1 2">A2-162</strain>
    </source>
</reference>
<name>D4LRU6_9FIRM</name>
<dbReference type="KEGG" id="rob:CK5_21420"/>
<gene>
    <name evidence="1" type="ORF">CK5_21420</name>
</gene>
<proteinExistence type="predicted"/>
<dbReference type="Proteomes" id="UP000008955">
    <property type="component" value="Chromosome"/>
</dbReference>
<sequence length="157" mass="17543">MKKQKGFNIVLKIMAVILSLGIVIGCMNTEPVQAAKKSSGTTYYATLLNHKRGGRSGNSKYWLPGTTKVTYNKNSITFYGSFSKAKKIPFTYSKKNFQKYGKRMFKLTSATKYYTAELDGNYRISKTRALRCCKRLNGLSVGLKVKNGKVVSMTFGS</sequence>
<reference evidence="1 2" key="2">
    <citation type="submission" date="2010-03" db="EMBL/GenBank/DDBJ databases">
        <authorList>
            <person name="Pajon A."/>
        </authorList>
    </citation>
    <scope>NUCLEOTIDE SEQUENCE [LARGE SCALE GENOMIC DNA]</scope>
    <source>
        <strain evidence="1 2">A2-162</strain>
    </source>
</reference>
<dbReference type="PROSITE" id="PS51257">
    <property type="entry name" value="PROKAR_LIPOPROTEIN"/>
    <property type="match status" value="1"/>
</dbReference>
<keyword evidence="2" id="KW-1185">Reference proteome</keyword>
<dbReference type="EMBL" id="FP929054">
    <property type="protein sequence ID" value="CBL23504.1"/>
    <property type="molecule type" value="Genomic_DNA"/>
</dbReference>
<evidence type="ECO:0000313" key="2">
    <source>
        <dbReference type="Proteomes" id="UP000008955"/>
    </source>
</evidence>
<accession>D4LRU6</accession>
<evidence type="ECO:0000313" key="1">
    <source>
        <dbReference type="EMBL" id="CBL23504.1"/>
    </source>
</evidence>
<dbReference type="RefSeq" id="WP_015542317.1">
    <property type="nucleotide sequence ID" value="NC_021022.1"/>
</dbReference>
<protein>
    <submittedName>
        <fullName evidence="1">Uncharacterized protein</fullName>
    </submittedName>
</protein>